<organism evidence="7 8">
    <name type="scientific">Alkalibacillus salilacus</name>
    <dbReference type="NCBI Taxonomy" id="284582"/>
    <lineage>
        <taxon>Bacteria</taxon>
        <taxon>Bacillati</taxon>
        <taxon>Bacillota</taxon>
        <taxon>Bacilli</taxon>
        <taxon>Bacillales</taxon>
        <taxon>Bacillaceae</taxon>
        <taxon>Alkalibacillus</taxon>
    </lineage>
</organism>
<keyword evidence="3" id="KW-0813">Transport</keyword>
<feature type="chain" id="PRO_5046982100" evidence="5">
    <location>
        <begin position="26"/>
        <end position="310"/>
    </location>
</feature>
<comment type="similarity">
    <text evidence="2">Belongs to the bacterial solute-binding protein 8 family.</text>
</comment>
<dbReference type="PROSITE" id="PS50983">
    <property type="entry name" value="FE_B12_PBP"/>
    <property type="match status" value="1"/>
</dbReference>
<evidence type="ECO:0000256" key="1">
    <source>
        <dbReference type="ARBA" id="ARBA00004193"/>
    </source>
</evidence>
<dbReference type="RefSeq" id="WP_306975756.1">
    <property type="nucleotide sequence ID" value="NZ_JAUSTQ010000004.1"/>
</dbReference>
<dbReference type="PANTHER" id="PTHR30532">
    <property type="entry name" value="IRON III DICITRATE-BINDING PERIPLASMIC PROTEIN"/>
    <property type="match status" value="1"/>
</dbReference>
<dbReference type="InterPro" id="IPR051313">
    <property type="entry name" value="Bact_iron-sidero_bind"/>
</dbReference>
<proteinExistence type="inferred from homology"/>
<dbReference type="Pfam" id="PF01497">
    <property type="entry name" value="Peripla_BP_2"/>
    <property type="match status" value="1"/>
</dbReference>
<gene>
    <name evidence="7" type="ORF">J2S77_001312</name>
</gene>
<dbReference type="CDD" id="cd01140">
    <property type="entry name" value="FatB"/>
    <property type="match status" value="1"/>
</dbReference>
<evidence type="ECO:0000256" key="5">
    <source>
        <dbReference type="SAM" id="SignalP"/>
    </source>
</evidence>
<feature type="signal peptide" evidence="5">
    <location>
        <begin position="1"/>
        <end position="25"/>
    </location>
</feature>
<evidence type="ECO:0000256" key="3">
    <source>
        <dbReference type="ARBA" id="ARBA00022448"/>
    </source>
</evidence>
<accession>A0ABT9VEH5</accession>
<comment type="caution">
    <text evidence="7">The sequence shown here is derived from an EMBL/GenBank/DDBJ whole genome shotgun (WGS) entry which is preliminary data.</text>
</comment>
<dbReference type="InterPro" id="IPR002491">
    <property type="entry name" value="ABC_transptr_periplasmic_BD"/>
</dbReference>
<dbReference type="Gene3D" id="3.40.50.1980">
    <property type="entry name" value="Nitrogenase molybdenum iron protein domain"/>
    <property type="match status" value="2"/>
</dbReference>
<evidence type="ECO:0000259" key="6">
    <source>
        <dbReference type="PROSITE" id="PS50983"/>
    </source>
</evidence>
<dbReference type="InterPro" id="IPR033870">
    <property type="entry name" value="FatB"/>
</dbReference>
<evidence type="ECO:0000313" key="8">
    <source>
        <dbReference type="Proteomes" id="UP001224359"/>
    </source>
</evidence>
<reference evidence="7 8" key="1">
    <citation type="submission" date="2023-07" db="EMBL/GenBank/DDBJ databases">
        <title>Genomic Encyclopedia of Type Strains, Phase IV (KMG-IV): sequencing the most valuable type-strain genomes for metagenomic binning, comparative biology and taxonomic classification.</title>
        <authorList>
            <person name="Goeker M."/>
        </authorList>
    </citation>
    <scope>NUCLEOTIDE SEQUENCE [LARGE SCALE GENOMIC DNA]</scope>
    <source>
        <strain evidence="7 8">DSM 16460</strain>
    </source>
</reference>
<dbReference type="SUPFAM" id="SSF53807">
    <property type="entry name" value="Helical backbone' metal receptor"/>
    <property type="match status" value="1"/>
</dbReference>
<dbReference type="PANTHER" id="PTHR30532:SF28">
    <property type="entry name" value="PETROBACTIN-BINDING PROTEIN YCLQ"/>
    <property type="match status" value="1"/>
</dbReference>
<dbReference type="EMBL" id="JAUSTQ010000004">
    <property type="protein sequence ID" value="MDQ0159348.1"/>
    <property type="molecule type" value="Genomic_DNA"/>
</dbReference>
<comment type="subcellular location">
    <subcellularLocation>
        <location evidence="1">Cell membrane</location>
        <topology evidence="1">Lipid-anchor</topology>
    </subcellularLocation>
</comment>
<protein>
    <submittedName>
        <fullName evidence="7">Iron complex transport system substrate-binding protein</fullName>
    </submittedName>
</protein>
<evidence type="ECO:0000313" key="7">
    <source>
        <dbReference type="EMBL" id="MDQ0159348.1"/>
    </source>
</evidence>
<name>A0ABT9VEH5_9BACI</name>
<keyword evidence="8" id="KW-1185">Reference proteome</keyword>
<dbReference type="PROSITE" id="PS51257">
    <property type="entry name" value="PROKAR_LIPOPROTEIN"/>
    <property type="match status" value="1"/>
</dbReference>
<feature type="domain" description="Fe/B12 periplasmic-binding" evidence="6">
    <location>
        <begin position="52"/>
        <end position="310"/>
    </location>
</feature>
<keyword evidence="4 5" id="KW-0732">Signal</keyword>
<dbReference type="Proteomes" id="UP001224359">
    <property type="component" value="Unassembled WGS sequence"/>
</dbReference>
<sequence length="310" mass="34069">MKRIVLWFTLGVVALFLAACGSADAEEGNNSSETVTIEHELGTAEVEKNPENVVVFDFGMLDMLDAFELPVQGVPQDSLPDYLSDYGSEDYENAGGLKEPDFEAVNAMDPDLIIISGRQQDLYEDFAEIAPTVYVETDSENYVDSITHNANIIGDVFGVQDQVDNRISDIEDQVAEVHDIASNSDETGLITLATGGKVSAYGSGSRFGMIHDTLSVKPVDDSIETSTHGQNISFEYIVEQDPDHLFVIDRDKVVNGEAAAKETIENDLIKGTTAYEEDQIHYLDPQYWYLADGGLQAVENMIEEVHNALQ</sequence>
<evidence type="ECO:0000256" key="4">
    <source>
        <dbReference type="ARBA" id="ARBA00022729"/>
    </source>
</evidence>
<evidence type="ECO:0000256" key="2">
    <source>
        <dbReference type="ARBA" id="ARBA00008814"/>
    </source>
</evidence>